<comment type="subcellular location">
    <subcellularLocation>
        <location evidence="1 12">Cell outer membrane</location>
        <topology evidence="1 12">Multi-pass membrane protein</topology>
    </subcellularLocation>
</comment>
<keyword evidence="4" id="KW-0410">Iron transport</keyword>
<evidence type="ECO:0000256" key="6">
    <source>
        <dbReference type="ARBA" id="ARBA00022729"/>
    </source>
</evidence>
<evidence type="ECO:0000313" key="14">
    <source>
        <dbReference type="EMBL" id="EET79871.1"/>
    </source>
</evidence>
<keyword evidence="5 12" id="KW-0812">Transmembrane</keyword>
<comment type="similarity">
    <text evidence="12">Belongs to the TonB-dependent receptor family.</text>
</comment>
<evidence type="ECO:0000256" key="10">
    <source>
        <dbReference type="ARBA" id="ARBA00023136"/>
    </source>
</evidence>
<dbReference type="AlphaFoldDB" id="C6RF63"/>
<evidence type="ECO:0000313" key="15">
    <source>
        <dbReference type="Proteomes" id="UP000003107"/>
    </source>
</evidence>
<dbReference type="PANTHER" id="PTHR32552:SF68">
    <property type="entry name" value="FERRICHROME OUTER MEMBRANE TRANSPORTER_PHAGE RECEPTOR"/>
    <property type="match status" value="1"/>
</dbReference>
<keyword evidence="8" id="KW-0406">Ion transport</keyword>
<dbReference type="GO" id="GO:0009279">
    <property type="term" value="C:cell outer membrane"/>
    <property type="evidence" value="ECO:0007669"/>
    <property type="project" value="UniProtKB-SubCell"/>
</dbReference>
<protein>
    <recommendedName>
        <fullName evidence="13">TonB-dependent receptor-like beta-barrel domain-containing protein</fullName>
    </recommendedName>
</protein>
<keyword evidence="10 12" id="KW-0472">Membrane</keyword>
<evidence type="ECO:0000256" key="12">
    <source>
        <dbReference type="PROSITE-ProRule" id="PRU01360"/>
    </source>
</evidence>
<dbReference type="InterPro" id="IPR039426">
    <property type="entry name" value="TonB-dep_rcpt-like"/>
</dbReference>
<keyword evidence="6" id="KW-0732">Signal</keyword>
<organism evidence="14 15">
    <name type="scientific">Campylobacter showae RM3277</name>
    <dbReference type="NCBI Taxonomy" id="553219"/>
    <lineage>
        <taxon>Bacteria</taxon>
        <taxon>Pseudomonadati</taxon>
        <taxon>Campylobacterota</taxon>
        <taxon>Epsilonproteobacteria</taxon>
        <taxon>Campylobacterales</taxon>
        <taxon>Campylobacteraceae</taxon>
        <taxon>Campylobacter</taxon>
    </lineage>
</organism>
<comment type="caution">
    <text evidence="14">The sequence shown here is derived from an EMBL/GenBank/DDBJ whole genome shotgun (WGS) entry which is preliminary data.</text>
</comment>
<evidence type="ECO:0000256" key="3">
    <source>
        <dbReference type="ARBA" id="ARBA00022452"/>
    </source>
</evidence>
<evidence type="ECO:0000256" key="7">
    <source>
        <dbReference type="ARBA" id="ARBA00023004"/>
    </source>
</evidence>
<proteinExistence type="inferred from homology"/>
<dbReference type="EMBL" id="ACVQ01000017">
    <property type="protein sequence ID" value="EET79871.1"/>
    <property type="molecule type" value="Genomic_DNA"/>
</dbReference>
<evidence type="ECO:0000256" key="1">
    <source>
        <dbReference type="ARBA" id="ARBA00004571"/>
    </source>
</evidence>
<dbReference type="Proteomes" id="UP000003107">
    <property type="component" value="Unassembled WGS sequence"/>
</dbReference>
<reference evidence="14 15" key="1">
    <citation type="submission" date="2009-07" db="EMBL/GenBank/DDBJ databases">
        <authorList>
            <person name="Madupu R."/>
            <person name="Sebastian Y."/>
            <person name="Durkin A.S."/>
            <person name="Torralba M."/>
            <person name="Methe B."/>
            <person name="Sutton G.G."/>
            <person name="Strausberg R.L."/>
            <person name="Nelson K.E."/>
        </authorList>
    </citation>
    <scope>NUCLEOTIDE SEQUENCE [LARGE SCALE GENOMIC DNA]</scope>
    <source>
        <strain evidence="14 15">RM3277</strain>
    </source>
</reference>
<dbReference type="SUPFAM" id="SSF56935">
    <property type="entry name" value="Porins"/>
    <property type="match status" value="1"/>
</dbReference>
<dbReference type="Pfam" id="PF00593">
    <property type="entry name" value="TonB_dep_Rec_b-barrel"/>
    <property type="match status" value="1"/>
</dbReference>
<evidence type="ECO:0000256" key="11">
    <source>
        <dbReference type="ARBA" id="ARBA00023237"/>
    </source>
</evidence>
<keyword evidence="9" id="KW-0798">TonB box</keyword>
<dbReference type="eggNOG" id="COG4773">
    <property type="taxonomic scope" value="Bacteria"/>
</dbReference>
<keyword evidence="11 12" id="KW-0998">Cell outer membrane</keyword>
<dbReference type="STRING" id="553219.CAMSH0001_0368"/>
<gene>
    <name evidence="14" type="ORF">CAMSH0001_0368</name>
</gene>
<dbReference type="Gene3D" id="2.40.170.20">
    <property type="entry name" value="TonB-dependent receptor, beta-barrel domain"/>
    <property type="match status" value="1"/>
</dbReference>
<feature type="domain" description="TonB-dependent receptor-like beta-barrel" evidence="13">
    <location>
        <begin position="28"/>
        <end position="99"/>
    </location>
</feature>
<dbReference type="GO" id="GO:0015344">
    <property type="term" value="F:siderophore uptake transmembrane transporter activity"/>
    <property type="evidence" value="ECO:0007669"/>
    <property type="project" value="TreeGrafter"/>
</dbReference>
<name>C6RF63_9BACT</name>
<sequence length="140" mass="15575">MGGVALIQPKLKKAKQACAQGKIVVGEPKVQSNLLFDYVVPNTNKLALSANLHYTGKRYADQCNVNAVPAYFTTDLGIRYVTKEWLGKQTTLRFNVNNVFDKKYWVGMFPSNIDRTTTGAGTSIFLGQSRTFMLSAEVKF</sequence>
<dbReference type="InterPro" id="IPR000531">
    <property type="entry name" value="Beta-barrel_TonB"/>
</dbReference>
<keyword evidence="7" id="KW-0408">Iron</keyword>
<dbReference type="InterPro" id="IPR036942">
    <property type="entry name" value="Beta-barrel_TonB_sf"/>
</dbReference>
<evidence type="ECO:0000259" key="13">
    <source>
        <dbReference type="Pfam" id="PF00593"/>
    </source>
</evidence>
<evidence type="ECO:0000256" key="8">
    <source>
        <dbReference type="ARBA" id="ARBA00023065"/>
    </source>
</evidence>
<accession>C6RF63</accession>
<evidence type="ECO:0000256" key="4">
    <source>
        <dbReference type="ARBA" id="ARBA00022496"/>
    </source>
</evidence>
<evidence type="ECO:0000256" key="5">
    <source>
        <dbReference type="ARBA" id="ARBA00022692"/>
    </source>
</evidence>
<keyword evidence="3 12" id="KW-1134">Transmembrane beta strand</keyword>
<dbReference type="PROSITE" id="PS52016">
    <property type="entry name" value="TONB_DEPENDENT_REC_3"/>
    <property type="match status" value="1"/>
</dbReference>
<evidence type="ECO:0000256" key="2">
    <source>
        <dbReference type="ARBA" id="ARBA00022448"/>
    </source>
</evidence>
<keyword evidence="2 12" id="KW-0813">Transport</keyword>
<evidence type="ECO:0000256" key="9">
    <source>
        <dbReference type="ARBA" id="ARBA00023077"/>
    </source>
</evidence>
<dbReference type="PANTHER" id="PTHR32552">
    <property type="entry name" value="FERRICHROME IRON RECEPTOR-RELATED"/>
    <property type="match status" value="1"/>
</dbReference>
<keyword evidence="15" id="KW-1185">Reference proteome</keyword>